<comment type="similarity">
    <text evidence="8">Belongs to the thiaminase-2 family.</text>
</comment>
<feature type="binding site" evidence="13">
    <location>
        <position position="151"/>
    </location>
    <ligand>
        <name>substrate</name>
    </ligand>
</feature>
<dbReference type="OMA" id="FNTWLVQ"/>
<dbReference type="PIRSF" id="PIRSF003170">
    <property type="entry name" value="Pet18p"/>
    <property type="match status" value="1"/>
</dbReference>
<feature type="domain" description="Thiaminase-2/PQQC" evidence="14">
    <location>
        <begin position="31"/>
        <end position="228"/>
    </location>
</feature>
<accession>A0A7N0UGZ1</accession>
<dbReference type="Proteomes" id="UP000594263">
    <property type="component" value="Unplaced"/>
</dbReference>
<dbReference type="GO" id="GO:0009228">
    <property type="term" value="P:thiamine biosynthetic process"/>
    <property type="evidence" value="ECO:0007669"/>
    <property type="project" value="UniProtKB-KW"/>
</dbReference>
<evidence type="ECO:0000256" key="6">
    <source>
        <dbReference type="ARBA" id="ARBA00023157"/>
    </source>
</evidence>
<evidence type="ECO:0000256" key="8">
    <source>
        <dbReference type="ARBA" id="ARBA00060919"/>
    </source>
</evidence>
<keyword evidence="16" id="KW-1185">Reference proteome</keyword>
<feature type="active site" description="Proton donor" evidence="12">
    <location>
        <position position="221"/>
    </location>
</feature>
<evidence type="ECO:0000256" key="11">
    <source>
        <dbReference type="ARBA" id="ARBA00082825"/>
    </source>
</evidence>
<evidence type="ECO:0000256" key="13">
    <source>
        <dbReference type="PIRSR" id="PIRSR003170-2"/>
    </source>
</evidence>
<comment type="catalytic activity">
    <reaction evidence="1">
        <text>4-amino-5-aminomethyl-2-methylpyrimidine + H2O = 4-amino-5-hydroxymethyl-2-methylpyrimidine + NH4(+)</text>
        <dbReference type="Rhea" id="RHEA:31799"/>
        <dbReference type="ChEBI" id="CHEBI:15377"/>
        <dbReference type="ChEBI" id="CHEBI:16892"/>
        <dbReference type="ChEBI" id="CHEBI:28938"/>
        <dbReference type="ChEBI" id="CHEBI:63416"/>
        <dbReference type="EC" id="3.5.99.2"/>
    </reaction>
</comment>
<dbReference type="EnsemblPlants" id="Kaladp0066s0005.1.v1.1">
    <property type="protein sequence ID" value="Kaladp0066s0005.1.v1.1"/>
    <property type="gene ID" value="Kaladp0066s0005.v1.1"/>
</dbReference>
<organism evidence="15 16">
    <name type="scientific">Kalanchoe fedtschenkoi</name>
    <name type="common">Lavender scallops</name>
    <name type="synonym">South American air plant</name>
    <dbReference type="NCBI Taxonomy" id="63787"/>
    <lineage>
        <taxon>Eukaryota</taxon>
        <taxon>Viridiplantae</taxon>
        <taxon>Streptophyta</taxon>
        <taxon>Embryophyta</taxon>
        <taxon>Tracheophyta</taxon>
        <taxon>Spermatophyta</taxon>
        <taxon>Magnoliopsida</taxon>
        <taxon>eudicotyledons</taxon>
        <taxon>Gunneridae</taxon>
        <taxon>Pentapetalae</taxon>
        <taxon>Saxifragales</taxon>
        <taxon>Crassulaceae</taxon>
        <taxon>Kalanchoe</taxon>
    </lineage>
</organism>
<dbReference type="InterPro" id="IPR004305">
    <property type="entry name" value="Thiaminase-2/PQQC"/>
</dbReference>
<dbReference type="GO" id="GO:0050334">
    <property type="term" value="F:thiaminase activity"/>
    <property type="evidence" value="ECO:0007669"/>
    <property type="project" value="UniProtKB-EC"/>
</dbReference>
<evidence type="ECO:0000256" key="10">
    <source>
        <dbReference type="ARBA" id="ARBA00079571"/>
    </source>
</evidence>
<protein>
    <recommendedName>
        <fullName evidence="3">aminopyrimidine aminohydrolase</fullName>
        <ecNumber evidence="3">3.5.99.2</ecNumber>
    </recommendedName>
    <alternativeName>
        <fullName evidence="10">Aminopyrimidine aminohydrolase</fullName>
    </alternativeName>
    <alternativeName>
        <fullName evidence="11">Formylaminopyrimidine amidohydrolase</fullName>
    </alternativeName>
    <alternativeName>
        <fullName evidence="9">Formylaminopyrimidine deformylase</fullName>
    </alternativeName>
</protein>
<dbReference type="EC" id="3.5.99.2" evidence="3"/>
<reference evidence="15" key="1">
    <citation type="submission" date="2021-01" db="UniProtKB">
        <authorList>
            <consortium name="EnsemblPlants"/>
        </authorList>
    </citation>
    <scope>IDENTIFICATION</scope>
</reference>
<dbReference type="CDD" id="cd19357">
    <property type="entry name" value="TenA_E_At3g16990-like"/>
    <property type="match status" value="1"/>
</dbReference>
<dbReference type="PANTHER" id="PTHR43198">
    <property type="entry name" value="BIFUNCTIONAL TH2 PROTEIN"/>
    <property type="match status" value="1"/>
</dbReference>
<evidence type="ECO:0000313" key="16">
    <source>
        <dbReference type="Proteomes" id="UP000594263"/>
    </source>
</evidence>
<proteinExistence type="inferred from homology"/>
<feature type="binding site" evidence="13">
    <location>
        <position position="99"/>
    </location>
    <ligand>
        <name>substrate</name>
    </ligand>
</feature>
<feature type="binding site" evidence="13">
    <location>
        <position position="58"/>
    </location>
    <ligand>
        <name>substrate</name>
    </ligand>
</feature>
<dbReference type="InterPro" id="IPR050967">
    <property type="entry name" value="Thiamine_Salvage_TenA"/>
</dbReference>
<keyword evidence="5" id="KW-0784">Thiamine biosynthesis</keyword>
<dbReference type="AlphaFoldDB" id="A0A7N0UGZ1"/>
<evidence type="ECO:0000256" key="4">
    <source>
        <dbReference type="ARBA" id="ARBA00022801"/>
    </source>
</evidence>
<dbReference type="InterPro" id="IPR016084">
    <property type="entry name" value="Haem_Oase-like_multi-hlx"/>
</dbReference>
<dbReference type="SUPFAM" id="SSF48613">
    <property type="entry name" value="Heme oxygenase-like"/>
    <property type="match status" value="1"/>
</dbReference>
<dbReference type="Gene3D" id="1.20.910.10">
    <property type="entry name" value="Heme oxygenase-like"/>
    <property type="match status" value="1"/>
</dbReference>
<dbReference type="InterPro" id="IPR026285">
    <property type="entry name" value="TenA_E"/>
</dbReference>
<evidence type="ECO:0000256" key="12">
    <source>
        <dbReference type="PIRSR" id="PIRSR003170-1"/>
    </source>
</evidence>
<evidence type="ECO:0000256" key="9">
    <source>
        <dbReference type="ARBA" id="ARBA00077314"/>
    </source>
</evidence>
<dbReference type="PANTHER" id="PTHR43198:SF5">
    <property type="entry name" value="BIFUNCTIONAL TENA-E PROTEIN"/>
    <property type="match status" value="1"/>
</dbReference>
<sequence>MEGGESKKDGGDECGGTIEIWLRKHALNFTRATRHPFILSIRDGSVDIASFKRWLEQDYLFVRAFVAFAASVLIKACKESENGSDMEVLLQGISALSDELAWFKSEAEKWGVSLSGVSPQPANLSYCRFLDSLMSQEVEYTVAITAFWAIETVYQDSFAYCLEVESKTPHELKETCKRWGNAAFGHYCRTLQKMANRQLHKAPGDVIKKTEATFLQVLDKEIDFWNMSHG</sequence>
<name>A0A7N0UGZ1_KALFE</name>
<evidence type="ECO:0000256" key="1">
    <source>
        <dbReference type="ARBA" id="ARBA00001881"/>
    </source>
</evidence>
<evidence type="ECO:0000256" key="3">
    <source>
        <dbReference type="ARBA" id="ARBA00012684"/>
    </source>
</evidence>
<evidence type="ECO:0000256" key="5">
    <source>
        <dbReference type="ARBA" id="ARBA00022977"/>
    </source>
</evidence>
<dbReference type="FunFam" id="1.20.910.10:FF:000007">
    <property type="entry name" value="Bifunctional TENA-E protein"/>
    <property type="match status" value="1"/>
</dbReference>
<keyword evidence="6" id="KW-1015">Disulfide bond</keyword>
<comment type="pathway">
    <text evidence="2">Cofactor biosynthesis; thiamine diphosphate biosynthesis.</text>
</comment>
<dbReference type="Pfam" id="PF03070">
    <property type="entry name" value="TENA_THI-4"/>
    <property type="match status" value="1"/>
</dbReference>
<evidence type="ECO:0000313" key="15">
    <source>
        <dbReference type="EnsemblPlants" id="Kaladp0066s0005.1.v1.1"/>
    </source>
</evidence>
<comment type="catalytic activity">
    <reaction evidence="7">
        <text>N-formyl-4-amino-5-aminomethyl-2-methylpyrimidine + H2O = 4-amino-5-aminomethyl-2-methylpyrimidine + formate</text>
        <dbReference type="Rhea" id="RHEA:46212"/>
        <dbReference type="ChEBI" id="CHEBI:15377"/>
        <dbReference type="ChEBI" id="CHEBI:15740"/>
        <dbReference type="ChEBI" id="CHEBI:63416"/>
        <dbReference type="ChEBI" id="CHEBI:85895"/>
    </reaction>
</comment>
<evidence type="ECO:0000259" key="14">
    <source>
        <dbReference type="Pfam" id="PF03070"/>
    </source>
</evidence>
<evidence type="ECO:0000256" key="7">
    <source>
        <dbReference type="ARBA" id="ARBA00050721"/>
    </source>
</evidence>
<evidence type="ECO:0000256" key="2">
    <source>
        <dbReference type="ARBA" id="ARBA00004948"/>
    </source>
</evidence>
<dbReference type="Gramene" id="Kaladp0066s0005.1.v1.1">
    <property type="protein sequence ID" value="Kaladp0066s0005.1.v1.1"/>
    <property type="gene ID" value="Kaladp0066s0005.v1.1"/>
</dbReference>
<dbReference type="GO" id="GO:0005829">
    <property type="term" value="C:cytosol"/>
    <property type="evidence" value="ECO:0007669"/>
    <property type="project" value="TreeGrafter"/>
</dbReference>
<keyword evidence="4" id="KW-0378">Hydrolase</keyword>